<evidence type="ECO:0000313" key="4">
    <source>
        <dbReference type="Proteomes" id="UP001218218"/>
    </source>
</evidence>
<proteinExistence type="predicted"/>
<keyword evidence="1" id="KW-0812">Transmembrane</keyword>
<dbReference type="InterPro" id="IPR045339">
    <property type="entry name" value="DUF6534"/>
</dbReference>
<dbReference type="Pfam" id="PF20152">
    <property type="entry name" value="DUF6534"/>
    <property type="match status" value="1"/>
</dbReference>
<dbReference type="Proteomes" id="UP001218218">
    <property type="component" value="Unassembled WGS sequence"/>
</dbReference>
<evidence type="ECO:0000256" key="1">
    <source>
        <dbReference type="SAM" id="Phobius"/>
    </source>
</evidence>
<feature type="transmembrane region" description="Helical" evidence="1">
    <location>
        <begin position="173"/>
        <end position="203"/>
    </location>
</feature>
<reference evidence="3" key="1">
    <citation type="submission" date="2023-03" db="EMBL/GenBank/DDBJ databases">
        <title>Massive genome expansion in bonnet fungi (Mycena s.s.) driven by repeated elements and novel gene families across ecological guilds.</title>
        <authorList>
            <consortium name="Lawrence Berkeley National Laboratory"/>
            <person name="Harder C.B."/>
            <person name="Miyauchi S."/>
            <person name="Viragh M."/>
            <person name="Kuo A."/>
            <person name="Thoen E."/>
            <person name="Andreopoulos B."/>
            <person name="Lu D."/>
            <person name="Skrede I."/>
            <person name="Drula E."/>
            <person name="Henrissat B."/>
            <person name="Morin E."/>
            <person name="Kohler A."/>
            <person name="Barry K."/>
            <person name="LaButti K."/>
            <person name="Morin E."/>
            <person name="Salamov A."/>
            <person name="Lipzen A."/>
            <person name="Mereny Z."/>
            <person name="Hegedus B."/>
            <person name="Baldrian P."/>
            <person name="Stursova M."/>
            <person name="Weitz H."/>
            <person name="Taylor A."/>
            <person name="Grigoriev I.V."/>
            <person name="Nagy L.G."/>
            <person name="Martin F."/>
            <person name="Kauserud H."/>
        </authorList>
    </citation>
    <scope>NUCLEOTIDE SEQUENCE</scope>
    <source>
        <strain evidence="3">CBHHK002</strain>
    </source>
</reference>
<keyword evidence="1" id="KW-1133">Transmembrane helix</keyword>
<keyword evidence="1" id="KW-0472">Membrane</keyword>
<name>A0AAD7EKM4_9AGAR</name>
<feature type="transmembrane region" description="Helical" evidence="1">
    <location>
        <begin position="136"/>
        <end position="161"/>
    </location>
</feature>
<accession>A0AAD7EKM4</accession>
<dbReference type="EMBL" id="JARIHO010000037">
    <property type="protein sequence ID" value="KAJ7330285.1"/>
    <property type="molecule type" value="Genomic_DNA"/>
</dbReference>
<feature type="domain" description="DUF6534" evidence="2">
    <location>
        <begin position="186"/>
        <end position="268"/>
    </location>
</feature>
<dbReference type="AlphaFoldDB" id="A0AAD7EKM4"/>
<sequence length="344" mass="38753">MESSPASLDGTLGSVEIGLVLATFLYGIETLQTFNYYHDCTKDVVFLRILVASIWFLELAHLICGCHAMYVMTVTFYGQSENGLDAPVSLVFTILFHAIITIVVQVHVPILSCVARLRLYVQSYFAFRVGILLKRWHMTILCCLLSLLRLIGYLVLFVNLWNRPDLSLLTTEFNWIVITVSSIGPLVDILIAASLVYFLWHFGGSKSTNNMVETIIIWTVETTMITSISGLLQLILFVTWGDLSWMIFYLIQTKLFSNSMLASLNGRRNFRPLETTRINTSSHLQFMSFSDNPNMELDSRRLVGDSIVQSTDFGHSHATSCRNGEGTICSAKRTTESVEDNRAT</sequence>
<feature type="transmembrane region" description="Helical" evidence="1">
    <location>
        <begin position="90"/>
        <end position="115"/>
    </location>
</feature>
<feature type="transmembrane region" description="Helical" evidence="1">
    <location>
        <begin position="215"/>
        <end position="240"/>
    </location>
</feature>
<feature type="transmembrane region" description="Helical" evidence="1">
    <location>
        <begin position="12"/>
        <end position="28"/>
    </location>
</feature>
<gene>
    <name evidence="3" type="ORF">DFH08DRAFT_882315</name>
</gene>
<dbReference type="PANTHER" id="PTHR40465:SF1">
    <property type="entry name" value="DUF6534 DOMAIN-CONTAINING PROTEIN"/>
    <property type="match status" value="1"/>
</dbReference>
<dbReference type="PANTHER" id="PTHR40465">
    <property type="entry name" value="CHROMOSOME 1, WHOLE GENOME SHOTGUN SEQUENCE"/>
    <property type="match status" value="1"/>
</dbReference>
<organism evidence="3 4">
    <name type="scientific">Mycena albidolilacea</name>
    <dbReference type="NCBI Taxonomy" id="1033008"/>
    <lineage>
        <taxon>Eukaryota</taxon>
        <taxon>Fungi</taxon>
        <taxon>Dikarya</taxon>
        <taxon>Basidiomycota</taxon>
        <taxon>Agaricomycotina</taxon>
        <taxon>Agaricomycetes</taxon>
        <taxon>Agaricomycetidae</taxon>
        <taxon>Agaricales</taxon>
        <taxon>Marasmiineae</taxon>
        <taxon>Mycenaceae</taxon>
        <taxon>Mycena</taxon>
    </lineage>
</organism>
<evidence type="ECO:0000259" key="2">
    <source>
        <dbReference type="Pfam" id="PF20152"/>
    </source>
</evidence>
<comment type="caution">
    <text evidence="3">The sequence shown here is derived from an EMBL/GenBank/DDBJ whole genome shotgun (WGS) entry which is preliminary data.</text>
</comment>
<evidence type="ECO:0000313" key="3">
    <source>
        <dbReference type="EMBL" id="KAJ7330285.1"/>
    </source>
</evidence>
<keyword evidence="4" id="KW-1185">Reference proteome</keyword>
<protein>
    <recommendedName>
        <fullName evidence="2">DUF6534 domain-containing protein</fullName>
    </recommendedName>
</protein>
<feature type="transmembrane region" description="Helical" evidence="1">
    <location>
        <begin position="49"/>
        <end position="70"/>
    </location>
</feature>